<gene>
    <name evidence="1" type="ORF">BCR32DRAFT_264614</name>
</gene>
<reference evidence="1 2" key="2">
    <citation type="submission" date="2016-08" db="EMBL/GenBank/DDBJ databases">
        <title>Pervasive Adenine N6-methylation of Active Genes in Fungi.</title>
        <authorList>
            <consortium name="DOE Joint Genome Institute"/>
            <person name="Mondo S.J."/>
            <person name="Dannebaum R.O."/>
            <person name="Kuo R.C."/>
            <person name="Labutti K."/>
            <person name="Haridas S."/>
            <person name="Kuo A."/>
            <person name="Salamov A."/>
            <person name="Ahrendt S.R."/>
            <person name="Lipzen A."/>
            <person name="Sullivan W."/>
            <person name="Andreopoulos W.B."/>
            <person name="Clum A."/>
            <person name="Lindquist E."/>
            <person name="Daum C."/>
            <person name="Ramamoorthy G.K."/>
            <person name="Gryganskyi A."/>
            <person name="Culley D."/>
            <person name="Magnuson J.K."/>
            <person name="James T.Y."/>
            <person name="O'Malley M.A."/>
            <person name="Stajich J.E."/>
            <person name="Spatafora J.W."/>
            <person name="Visel A."/>
            <person name="Grigoriev I.V."/>
        </authorList>
    </citation>
    <scope>NUCLEOTIDE SEQUENCE [LARGE SCALE GENOMIC DNA]</scope>
    <source>
        <strain evidence="1 2">S4</strain>
    </source>
</reference>
<name>A0A1Y1XML7_9FUNG</name>
<accession>A0A1Y1XML7</accession>
<comment type="caution">
    <text evidence="1">The sequence shown here is derived from an EMBL/GenBank/DDBJ whole genome shotgun (WGS) entry which is preliminary data.</text>
</comment>
<protein>
    <submittedName>
        <fullName evidence="1">Uncharacterized protein</fullName>
    </submittedName>
</protein>
<reference evidence="1 2" key="1">
    <citation type="submission" date="2016-08" db="EMBL/GenBank/DDBJ databases">
        <title>A Parts List for Fungal Cellulosomes Revealed by Comparative Genomics.</title>
        <authorList>
            <consortium name="DOE Joint Genome Institute"/>
            <person name="Haitjema C.H."/>
            <person name="Gilmore S.P."/>
            <person name="Henske J.K."/>
            <person name="Solomon K.V."/>
            <person name="De Groot R."/>
            <person name="Kuo A."/>
            <person name="Mondo S.J."/>
            <person name="Salamov A.A."/>
            <person name="Labutti K."/>
            <person name="Zhao Z."/>
            <person name="Chiniquy J."/>
            <person name="Barry K."/>
            <person name="Brewer H.M."/>
            <person name="Purvine S.O."/>
            <person name="Wright A.T."/>
            <person name="Boxma B."/>
            <person name="Van Alen T."/>
            <person name="Hackstein J.H."/>
            <person name="Baker S.E."/>
            <person name="Grigoriev I.V."/>
            <person name="O'Malley M.A."/>
        </authorList>
    </citation>
    <scope>NUCLEOTIDE SEQUENCE [LARGE SCALE GENOMIC DNA]</scope>
    <source>
        <strain evidence="1 2">S4</strain>
    </source>
</reference>
<evidence type="ECO:0000313" key="1">
    <source>
        <dbReference type="EMBL" id="ORX86999.1"/>
    </source>
</evidence>
<dbReference type="AlphaFoldDB" id="A0A1Y1XML7"/>
<proteinExistence type="predicted"/>
<keyword evidence="2" id="KW-1185">Reference proteome</keyword>
<organism evidence="1 2">
    <name type="scientific">Anaeromyces robustus</name>
    <dbReference type="NCBI Taxonomy" id="1754192"/>
    <lineage>
        <taxon>Eukaryota</taxon>
        <taxon>Fungi</taxon>
        <taxon>Fungi incertae sedis</taxon>
        <taxon>Chytridiomycota</taxon>
        <taxon>Chytridiomycota incertae sedis</taxon>
        <taxon>Neocallimastigomycetes</taxon>
        <taxon>Neocallimastigales</taxon>
        <taxon>Neocallimastigaceae</taxon>
        <taxon>Anaeromyces</taxon>
    </lineage>
</organism>
<sequence length="196" mass="23566">MEYDQLVQFFDNDEDSINNIPSLMNSIIEDDNSVIDNEVYEKEYFEFSQKEKGKTKNYQKFKKYDMEFEENGKTNNNLDVFSGSECSENSPYSENSSFTWENGDKDFALITENQIQNTLNEIKRELYNETDYGDKKKYRNLKNYKLINFEEEEDFNYIDEQKNKENTYSNYDKAVLECNQWSSNFHFLRFDTSTHI</sequence>
<dbReference type="Proteomes" id="UP000193944">
    <property type="component" value="Unassembled WGS sequence"/>
</dbReference>
<evidence type="ECO:0000313" key="2">
    <source>
        <dbReference type="Proteomes" id="UP000193944"/>
    </source>
</evidence>
<dbReference type="EMBL" id="MCFG01000014">
    <property type="protein sequence ID" value="ORX86999.1"/>
    <property type="molecule type" value="Genomic_DNA"/>
</dbReference>
<dbReference type="OrthoDB" id="10526497at2759"/>